<evidence type="ECO:0000313" key="2">
    <source>
        <dbReference type="EMBL" id="MXO53631.1"/>
    </source>
</evidence>
<proteinExistence type="predicted"/>
<keyword evidence="3" id="KW-1185">Reference proteome</keyword>
<sequence length="94" mass="10209">MAGLDIAPANAEQTRPPIPKPVPKPVAKPRKARPDRLLAIEAKAPVDYSRTVAAMRARPKRKSAPAIREETRCSYCGEPGPRVCDYCKAVEDAA</sequence>
<name>A0A844Y6Q8_9SPHN</name>
<feature type="compositionally biased region" description="Pro residues" evidence="1">
    <location>
        <begin position="16"/>
        <end position="26"/>
    </location>
</feature>
<dbReference type="EMBL" id="WTYD01000001">
    <property type="protein sequence ID" value="MXO53631.1"/>
    <property type="molecule type" value="Genomic_DNA"/>
</dbReference>
<accession>A0A844Y6Q8</accession>
<gene>
    <name evidence="2" type="ORF">GRI47_06355</name>
</gene>
<reference evidence="2 3" key="1">
    <citation type="submission" date="2019-12" db="EMBL/GenBank/DDBJ databases">
        <title>Genomic-based taxomic classification of the family Erythrobacteraceae.</title>
        <authorList>
            <person name="Xu L."/>
        </authorList>
    </citation>
    <scope>NUCLEOTIDE SEQUENCE [LARGE SCALE GENOMIC DNA]</scope>
    <source>
        <strain evidence="2 3">JCM 17468</strain>
    </source>
</reference>
<dbReference type="AlphaFoldDB" id="A0A844Y6Q8"/>
<organism evidence="2 3">
    <name type="scientific">Qipengyuania pelagi</name>
    <dbReference type="NCBI Taxonomy" id="994320"/>
    <lineage>
        <taxon>Bacteria</taxon>
        <taxon>Pseudomonadati</taxon>
        <taxon>Pseudomonadota</taxon>
        <taxon>Alphaproteobacteria</taxon>
        <taxon>Sphingomonadales</taxon>
        <taxon>Erythrobacteraceae</taxon>
        <taxon>Qipengyuania</taxon>
    </lineage>
</organism>
<feature type="region of interest" description="Disordered" evidence="1">
    <location>
        <begin position="1"/>
        <end position="35"/>
    </location>
</feature>
<dbReference type="Proteomes" id="UP000430272">
    <property type="component" value="Unassembled WGS sequence"/>
</dbReference>
<comment type="caution">
    <text evidence="2">The sequence shown here is derived from an EMBL/GenBank/DDBJ whole genome shotgun (WGS) entry which is preliminary data.</text>
</comment>
<evidence type="ECO:0000256" key="1">
    <source>
        <dbReference type="SAM" id="MobiDB-lite"/>
    </source>
</evidence>
<protein>
    <submittedName>
        <fullName evidence="2">Uncharacterized protein</fullName>
    </submittedName>
</protein>
<evidence type="ECO:0000313" key="3">
    <source>
        <dbReference type="Proteomes" id="UP000430272"/>
    </source>
</evidence>
<dbReference type="RefSeq" id="WP_160660462.1">
    <property type="nucleotide sequence ID" value="NZ_BAABDV010000001.1"/>
</dbReference>